<dbReference type="EMBL" id="JACHEK010000001">
    <property type="protein sequence ID" value="MBB6142315.1"/>
    <property type="molecule type" value="Genomic_DNA"/>
</dbReference>
<evidence type="ECO:0008006" key="4">
    <source>
        <dbReference type="Google" id="ProtNLM"/>
    </source>
</evidence>
<evidence type="ECO:0000313" key="2">
    <source>
        <dbReference type="EMBL" id="MBB6142315.1"/>
    </source>
</evidence>
<gene>
    <name evidence="2" type="ORF">HNQ77_000253</name>
</gene>
<dbReference type="Gene3D" id="3.10.450.50">
    <property type="match status" value="1"/>
</dbReference>
<sequence>MTFRGFLLIGCISVLGIPACHAQACPSTNTLPELIKALDDAVSGPGNKDRTCLRGLMAPDAKLIPVSKSPEGKWESQPLTVEDWVTRVAKRGDKEFYERQVKYSSQTFGQIAQIWSTFEIRPTPDGKAMARGINAIQAIREGPGDGSGWKVTQIIWKDESPGDPVRAKDLP</sequence>
<dbReference type="Proteomes" id="UP000538666">
    <property type="component" value="Unassembled WGS sequence"/>
</dbReference>
<accession>A0A841JPG5</accession>
<feature type="chain" id="PRO_5032916320" description="DUF4440 domain-containing protein" evidence="1">
    <location>
        <begin position="23"/>
        <end position="171"/>
    </location>
</feature>
<dbReference type="RefSeq" id="WP_050057561.1">
    <property type="nucleotide sequence ID" value="NZ_JACHEK010000001.1"/>
</dbReference>
<reference evidence="2 3" key="1">
    <citation type="submission" date="2020-08" db="EMBL/GenBank/DDBJ databases">
        <title>Genomic Encyclopedia of Type Strains, Phase IV (KMG-IV): sequencing the most valuable type-strain genomes for metagenomic binning, comparative biology and taxonomic classification.</title>
        <authorList>
            <person name="Goeker M."/>
        </authorList>
    </citation>
    <scope>NUCLEOTIDE SEQUENCE [LARGE SCALE GENOMIC DNA]</scope>
    <source>
        <strain evidence="2 3">DSM 103733</strain>
    </source>
</reference>
<evidence type="ECO:0000313" key="3">
    <source>
        <dbReference type="Proteomes" id="UP000538666"/>
    </source>
</evidence>
<keyword evidence="1" id="KW-0732">Signal</keyword>
<comment type="caution">
    <text evidence="2">The sequence shown here is derived from an EMBL/GenBank/DDBJ whole genome shotgun (WGS) entry which is preliminary data.</text>
</comment>
<protein>
    <recommendedName>
        <fullName evidence="4">DUF4440 domain-containing protein</fullName>
    </recommendedName>
</protein>
<organism evidence="2 3">
    <name type="scientific">Silvibacterium bohemicum</name>
    <dbReference type="NCBI Taxonomy" id="1577686"/>
    <lineage>
        <taxon>Bacteria</taxon>
        <taxon>Pseudomonadati</taxon>
        <taxon>Acidobacteriota</taxon>
        <taxon>Terriglobia</taxon>
        <taxon>Terriglobales</taxon>
        <taxon>Acidobacteriaceae</taxon>
        <taxon>Silvibacterium</taxon>
    </lineage>
</organism>
<dbReference type="AlphaFoldDB" id="A0A841JPG5"/>
<keyword evidence="3" id="KW-1185">Reference proteome</keyword>
<name>A0A841JPG5_9BACT</name>
<dbReference type="OrthoDB" id="8754772at2"/>
<evidence type="ECO:0000256" key="1">
    <source>
        <dbReference type="SAM" id="SignalP"/>
    </source>
</evidence>
<feature type="signal peptide" evidence="1">
    <location>
        <begin position="1"/>
        <end position="22"/>
    </location>
</feature>
<proteinExistence type="predicted"/>